<evidence type="ECO:0000256" key="5">
    <source>
        <dbReference type="SAM" id="Phobius"/>
    </source>
</evidence>
<keyword evidence="5" id="KW-0812">Transmembrane</keyword>
<evidence type="ECO:0000256" key="2">
    <source>
        <dbReference type="ARBA" id="ARBA00012528"/>
    </source>
</evidence>
<feature type="transmembrane region" description="Helical" evidence="5">
    <location>
        <begin position="225"/>
        <end position="247"/>
    </location>
</feature>
<dbReference type="InterPro" id="IPR029787">
    <property type="entry name" value="Nucleotide_cyclase"/>
</dbReference>
<dbReference type="OrthoDB" id="5289013at2"/>
<dbReference type="FunFam" id="3.30.70.270:FF:000001">
    <property type="entry name" value="Diguanylate cyclase domain protein"/>
    <property type="match status" value="1"/>
</dbReference>
<dbReference type="Pfam" id="PF07696">
    <property type="entry name" value="7TMR-DISMED2"/>
    <property type="match status" value="1"/>
</dbReference>
<dbReference type="Gene3D" id="3.30.70.270">
    <property type="match status" value="1"/>
</dbReference>
<dbReference type="Gene3D" id="2.60.40.2380">
    <property type="match status" value="1"/>
</dbReference>
<evidence type="ECO:0000313" key="9">
    <source>
        <dbReference type="Proteomes" id="UP000177445"/>
    </source>
</evidence>
<dbReference type="PANTHER" id="PTHR45138:SF9">
    <property type="entry name" value="DIGUANYLATE CYCLASE DGCM-RELATED"/>
    <property type="match status" value="1"/>
</dbReference>
<feature type="chain" id="PRO_5009442033" description="diguanylate cyclase" evidence="6">
    <location>
        <begin position="30"/>
        <end position="636"/>
    </location>
</feature>
<dbReference type="EC" id="2.7.7.65" evidence="2"/>
<reference evidence="8 9" key="1">
    <citation type="submission" date="2016-10" db="EMBL/GenBank/DDBJ databases">
        <title>Marinobacter salinus sp. nov., a moderately halophilic bacterium isolated from a tidal flat environment.</title>
        <authorList>
            <person name="Park S.-J."/>
        </authorList>
    </citation>
    <scope>NUCLEOTIDE SEQUENCE [LARGE SCALE GENOMIC DNA]</scope>
    <source>
        <strain evidence="8 9">Hb8</strain>
    </source>
</reference>
<evidence type="ECO:0000256" key="4">
    <source>
        <dbReference type="SAM" id="Coils"/>
    </source>
</evidence>
<sequence>MKQPGHAVPILYRLLCLFFLLPISVSAFSAGQSALWDAHSKRLELSRFVDYWQEPSEPVDIAAVANLADEVWSRNGSDSISLGYGSEVYWFRVKLENATQSKAVSLLEIGYPVLDHIELFINPGQPGSEFLVLGDKQPFYDRPIDNRNFVVPITLSGEKVTTVYLRVDTTSSMQVPLTLWDPDTFYSAEQSRSMFEGLYYGIVLVMVLYNLFVFMAVGERSFLHYVGYITTMPLFLASLHGVAFQYLWPGATWWNDQSIIVFLNLVVLFGGTFSISFINVTRQNHPYLNRWTVGLVMVAGMLATAGLFVPYRYMILPTILVGALGCTTMLILSIARWLKKDPAARYYTFAWVFMLFGGIVLALSKFTMLPRNLLTENATQVGSALGVILLSVALADRLNREKKRVFLAQQRLLREERKARMAQEKSLKVQREANTLLEERVQERTRDLENLNQQLLELSATDALTALKNRGYFDRTFQSAVVRAYRYEEQLSLLVLDIDHFKNFNDTYGHLVGDDCLEMVAQCIRRFVTRPQDLAARYGGEEFVVLLPDTPEDGAVRVAERIRTEIEKTAFRVSGETLHLTVSVGVCSVSPTRADATKEVFGRADEALYEAKGQGRNRVVAWRASGQAKVSAVSPV</sequence>
<keyword evidence="9" id="KW-1185">Reference proteome</keyword>
<dbReference type="SUPFAM" id="SSF55073">
    <property type="entry name" value="Nucleotide cyclase"/>
    <property type="match status" value="1"/>
</dbReference>
<dbReference type="CDD" id="cd01949">
    <property type="entry name" value="GGDEF"/>
    <property type="match status" value="1"/>
</dbReference>
<comment type="cofactor">
    <cofactor evidence="1">
        <name>Mg(2+)</name>
        <dbReference type="ChEBI" id="CHEBI:18420"/>
    </cofactor>
</comment>
<dbReference type="Proteomes" id="UP000177445">
    <property type="component" value="Chromosome"/>
</dbReference>
<feature type="transmembrane region" description="Helical" evidence="5">
    <location>
        <begin position="346"/>
        <end position="366"/>
    </location>
</feature>
<feature type="signal peptide" evidence="6">
    <location>
        <begin position="1"/>
        <end position="29"/>
    </location>
</feature>
<dbReference type="InterPro" id="IPR000160">
    <property type="entry name" value="GGDEF_dom"/>
</dbReference>
<dbReference type="Pfam" id="PF07695">
    <property type="entry name" value="7TMR-DISM_7TM"/>
    <property type="match status" value="1"/>
</dbReference>
<dbReference type="InterPro" id="IPR050469">
    <property type="entry name" value="Diguanylate_Cyclase"/>
</dbReference>
<keyword evidence="6" id="KW-0732">Signal</keyword>
<dbReference type="InterPro" id="IPR043128">
    <property type="entry name" value="Rev_trsase/Diguanyl_cyclase"/>
</dbReference>
<evidence type="ECO:0000256" key="6">
    <source>
        <dbReference type="SAM" id="SignalP"/>
    </source>
</evidence>
<dbReference type="NCBIfam" id="TIGR00254">
    <property type="entry name" value="GGDEF"/>
    <property type="match status" value="1"/>
</dbReference>
<accession>A0A1D9GL15</accession>
<feature type="transmembrane region" description="Helical" evidence="5">
    <location>
        <begin position="291"/>
        <end position="309"/>
    </location>
</feature>
<evidence type="ECO:0000259" key="7">
    <source>
        <dbReference type="PROSITE" id="PS50887"/>
    </source>
</evidence>
<dbReference type="PROSITE" id="PS50887">
    <property type="entry name" value="GGDEF"/>
    <property type="match status" value="1"/>
</dbReference>
<dbReference type="EMBL" id="CP017715">
    <property type="protein sequence ID" value="AOY88327.1"/>
    <property type="molecule type" value="Genomic_DNA"/>
</dbReference>
<dbReference type="InterPro" id="IPR011623">
    <property type="entry name" value="7TMR_DISM_rcpt_extracell_dom1"/>
</dbReference>
<feature type="transmembrane region" description="Helical" evidence="5">
    <location>
        <begin position="378"/>
        <end position="395"/>
    </location>
</feature>
<evidence type="ECO:0000256" key="1">
    <source>
        <dbReference type="ARBA" id="ARBA00001946"/>
    </source>
</evidence>
<dbReference type="SMART" id="SM00267">
    <property type="entry name" value="GGDEF"/>
    <property type="match status" value="1"/>
</dbReference>
<feature type="transmembrane region" description="Helical" evidence="5">
    <location>
        <begin position="259"/>
        <end position="279"/>
    </location>
</feature>
<feature type="transmembrane region" description="Helical" evidence="5">
    <location>
        <begin position="315"/>
        <end position="334"/>
    </location>
</feature>
<dbReference type="GO" id="GO:0005886">
    <property type="term" value="C:plasma membrane"/>
    <property type="evidence" value="ECO:0007669"/>
    <property type="project" value="TreeGrafter"/>
</dbReference>
<proteinExistence type="predicted"/>
<name>A0A1D9GL15_9GAMM</name>
<dbReference type="Pfam" id="PF00990">
    <property type="entry name" value="GGDEF"/>
    <property type="match status" value="1"/>
</dbReference>
<keyword evidence="4" id="KW-0175">Coiled coil</keyword>
<dbReference type="GO" id="GO:0043709">
    <property type="term" value="P:cell adhesion involved in single-species biofilm formation"/>
    <property type="evidence" value="ECO:0007669"/>
    <property type="project" value="TreeGrafter"/>
</dbReference>
<comment type="catalytic activity">
    <reaction evidence="3">
        <text>2 GTP = 3',3'-c-di-GMP + 2 diphosphate</text>
        <dbReference type="Rhea" id="RHEA:24898"/>
        <dbReference type="ChEBI" id="CHEBI:33019"/>
        <dbReference type="ChEBI" id="CHEBI:37565"/>
        <dbReference type="ChEBI" id="CHEBI:58805"/>
        <dbReference type="EC" id="2.7.7.65"/>
    </reaction>
</comment>
<keyword evidence="5" id="KW-1133">Transmembrane helix</keyword>
<dbReference type="InterPro" id="IPR011622">
    <property type="entry name" value="7TMR_DISM_rcpt_extracell_dom2"/>
</dbReference>
<dbReference type="GO" id="GO:1902201">
    <property type="term" value="P:negative regulation of bacterial-type flagellum-dependent cell motility"/>
    <property type="evidence" value="ECO:0007669"/>
    <property type="project" value="TreeGrafter"/>
</dbReference>
<dbReference type="GO" id="GO:0052621">
    <property type="term" value="F:diguanylate cyclase activity"/>
    <property type="evidence" value="ECO:0007669"/>
    <property type="project" value="UniProtKB-EC"/>
</dbReference>
<evidence type="ECO:0000313" key="8">
    <source>
        <dbReference type="EMBL" id="AOY88327.1"/>
    </source>
</evidence>
<protein>
    <recommendedName>
        <fullName evidence="2">diguanylate cyclase</fullName>
        <ecNumber evidence="2">2.7.7.65</ecNumber>
    </recommendedName>
</protein>
<dbReference type="PANTHER" id="PTHR45138">
    <property type="entry name" value="REGULATORY COMPONENTS OF SENSORY TRANSDUCTION SYSTEM"/>
    <property type="match status" value="1"/>
</dbReference>
<dbReference type="AlphaFoldDB" id="A0A1D9GL15"/>
<keyword evidence="5" id="KW-0472">Membrane</keyword>
<evidence type="ECO:0000256" key="3">
    <source>
        <dbReference type="ARBA" id="ARBA00034247"/>
    </source>
</evidence>
<feature type="domain" description="GGDEF" evidence="7">
    <location>
        <begin position="489"/>
        <end position="624"/>
    </location>
</feature>
<feature type="coiled-coil region" evidence="4">
    <location>
        <begin position="434"/>
        <end position="461"/>
    </location>
</feature>
<dbReference type="KEGG" id="msq:BKP64_09205"/>
<organism evidence="8 9">
    <name type="scientific">Marinobacter salinus</name>
    <dbReference type="NCBI Taxonomy" id="1874317"/>
    <lineage>
        <taxon>Bacteria</taxon>
        <taxon>Pseudomonadati</taxon>
        <taxon>Pseudomonadota</taxon>
        <taxon>Gammaproteobacteria</taxon>
        <taxon>Pseudomonadales</taxon>
        <taxon>Marinobacteraceae</taxon>
        <taxon>Marinobacter</taxon>
    </lineage>
</organism>
<feature type="transmembrane region" description="Helical" evidence="5">
    <location>
        <begin position="197"/>
        <end position="218"/>
    </location>
</feature>
<dbReference type="STRING" id="1874317.BKP64_09205"/>
<gene>
    <name evidence="8" type="ORF">BKP64_09205</name>
</gene>